<dbReference type="InterPro" id="IPR002347">
    <property type="entry name" value="SDR_fam"/>
</dbReference>
<keyword evidence="1" id="KW-0560">Oxidoreductase</keyword>
<dbReference type="RefSeq" id="WP_101358094.1">
    <property type="nucleotide sequence ID" value="NZ_NKXO01000010.1"/>
</dbReference>
<sequence length="281" mass="31605">MSEQIVLLTGATSGIGKATAFGLAQKSFTLILPVRNLEKGEKIKQEILAKFPQSQIHLFECDLADLQSIKIFAENVKKQFSALHVLINNAGVWKNTFTLTKDGFEQTFAVNHLAHFYLTLLLIDLLQKSAPARVINVASDLHQGDIHFTDVELRKNYNGLNAYKQSKLANILFTRILAEKLKSSQISVNALMPGFIATDIFEDLPFFLRWLIPLVAKSPEKGAETTLYLATEPNLQVTGEYFKNKQRASSSYQSKNMETAQKLWNLSVQMLEQKGFQVPKL</sequence>
<comment type="similarity">
    <text evidence="2">Belongs to the short-chain dehydrogenases/reductases (SDR) family.</text>
</comment>
<name>A0A2N3IIP7_9BACT</name>
<gene>
    <name evidence="3" type="ORF">Rain11_0837</name>
</gene>
<dbReference type="CDD" id="cd05327">
    <property type="entry name" value="retinol-DH_like_SDR_c_like"/>
    <property type="match status" value="1"/>
</dbReference>
<evidence type="ECO:0000256" key="2">
    <source>
        <dbReference type="RuleBase" id="RU000363"/>
    </source>
</evidence>
<dbReference type="Gene3D" id="3.40.50.720">
    <property type="entry name" value="NAD(P)-binding Rossmann-like Domain"/>
    <property type="match status" value="1"/>
</dbReference>
<dbReference type="OrthoDB" id="597510at2"/>
<protein>
    <submittedName>
        <fullName evidence="3">Dehydrogenases with different specificities (Related to short-chain alcohol dehydrogenases)</fullName>
    </submittedName>
</protein>
<accession>A0A2N3IIP7</accession>
<evidence type="ECO:0000256" key="1">
    <source>
        <dbReference type="ARBA" id="ARBA00023002"/>
    </source>
</evidence>
<reference evidence="3 4" key="1">
    <citation type="submission" date="2017-06" db="EMBL/GenBank/DDBJ databases">
        <title>Raineya orbicola gen. nov., sp. nov. a slightly thermophilic bacterium of the phylum Bacteroidetes and the description of Raineyaceae fam. nov.</title>
        <authorList>
            <person name="Albuquerque L."/>
            <person name="Polonia A.R.M."/>
            <person name="Barroso C."/>
            <person name="Froufe H.J.C."/>
            <person name="Lage O."/>
            <person name="Lobo-Da-Cunha A."/>
            <person name="Egas C."/>
            <person name="Da Costa M.S."/>
        </authorList>
    </citation>
    <scope>NUCLEOTIDE SEQUENCE [LARGE SCALE GENOMIC DNA]</scope>
    <source>
        <strain evidence="3 4">SPSPC-11</strain>
    </source>
</reference>
<keyword evidence="4" id="KW-1185">Reference proteome</keyword>
<dbReference type="EMBL" id="NKXO01000010">
    <property type="protein sequence ID" value="PKQ70177.1"/>
    <property type="molecule type" value="Genomic_DNA"/>
</dbReference>
<dbReference type="PRINTS" id="PR00081">
    <property type="entry name" value="GDHRDH"/>
</dbReference>
<dbReference type="Proteomes" id="UP000233387">
    <property type="component" value="Unassembled WGS sequence"/>
</dbReference>
<dbReference type="Pfam" id="PF00106">
    <property type="entry name" value="adh_short"/>
    <property type="match status" value="1"/>
</dbReference>
<dbReference type="InterPro" id="IPR036291">
    <property type="entry name" value="NAD(P)-bd_dom_sf"/>
</dbReference>
<evidence type="ECO:0000313" key="4">
    <source>
        <dbReference type="Proteomes" id="UP000233387"/>
    </source>
</evidence>
<evidence type="ECO:0000313" key="3">
    <source>
        <dbReference type="EMBL" id="PKQ70177.1"/>
    </source>
</evidence>
<dbReference type="SUPFAM" id="SSF51735">
    <property type="entry name" value="NAD(P)-binding Rossmann-fold domains"/>
    <property type="match status" value="1"/>
</dbReference>
<dbReference type="GO" id="GO:0016491">
    <property type="term" value="F:oxidoreductase activity"/>
    <property type="evidence" value="ECO:0007669"/>
    <property type="project" value="UniProtKB-KW"/>
</dbReference>
<proteinExistence type="inferred from homology"/>
<dbReference type="PRINTS" id="PR00080">
    <property type="entry name" value="SDRFAMILY"/>
</dbReference>
<dbReference type="PANTHER" id="PTHR43157">
    <property type="entry name" value="PHOSPHATIDYLINOSITOL-GLYCAN BIOSYNTHESIS CLASS F PROTEIN-RELATED"/>
    <property type="match status" value="1"/>
</dbReference>
<dbReference type="AlphaFoldDB" id="A0A2N3IIP7"/>
<dbReference type="PANTHER" id="PTHR43157:SF31">
    <property type="entry name" value="PHOSPHATIDYLINOSITOL-GLYCAN BIOSYNTHESIS CLASS F PROTEIN"/>
    <property type="match status" value="1"/>
</dbReference>
<organism evidence="3 4">
    <name type="scientific">Raineya orbicola</name>
    <dbReference type="NCBI Taxonomy" id="2016530"/>
    <lineage>
        <taxon>Bacteria</taxon>
        <taxon>Pseudomonadati</taxon>
        <taxon>Bacteroidota</taxon>
        <taxon>Cytophagia</taxon>
        <taxon>Cytophagales</taxon>
        <taxon>Raineyaceae</taxon>
        <taxon>Raineya</taxon>
    </lineage>
</organism>
<comment type="caution">
    <text evidence="3">The sequence shown here is derived from an EMBL/GenBank/DDBJ whole genome shotgun (WGS) entry which is preliminary data.</text>
</comment>